<feature type="compositionally biased region" description="Polar residues" evidence="1">
    <location>
        <begin position="133"/>
        <end position="142"/>
    </location>
</feature>
<dbReference type="Proteomes" id="UP001162164">
    <property type="component" value="Unassembled WGS sequence"/>
</dbReference>
<gene>
    <name evidence="2" type="ORF">NQ317_017195</name>
</gene>
<feature type="compositionally biased region" description="Basic and acidic residues" evidence="1">
    <location>
        <begin position="52"/>
        <end position="80"/>
    </location>
</feature>
<sequence>MALWKHRDLVDVDDKKPKIKRKVTSQDRVRRPSRDKSNDSERTISNNNVNNRDNHHTEEHHKEIKSKEIRHSKSFNEKQKQNRSKKTPKIEDDDFDTYKKVKKSSSNFDDQFYDDDGDGLMMKTVNRKNILQQYSDDISGTDSEAESDMTSDDPYDSILVDDQKVKKNDGRFPNVAELGKKLEKLSKTSKYSPTKEINMSNQARNTVQEKNNINMRIERNDSVKKISPDREDEEIITYHHDNRHTNSFKTFGIDNENGEKEKIEEQYYARTHNKRNNETNTQNKRHYYGDSNGRTNTVDKRGRPSYESIDSDTEHTERESRSMTNGRRSKNESDKRERNMKYYDSTNDELSDVVDNRQFLPRTKLTKTNSNNSAHSKYDQEVGLMEYGETLQRRLKNPEYDSKFDEKSPHNGNMYGPWYDLWGLDSTATSPRK</sequence>
<proteinExistence type="predicted"/>
<feature type="region of interest" description="Disordered" evidence="1">
    <location>
        <begin position="133"/>
        <end position="156"/>
    </location>
</feature>
<protein>
    <submittedName>
        <fullName evidence="2">Uncharacterized protein</fullName>
    </submittedName>
</protein>
<evidence type="ECO:0000256" key="1">
    <source>
        <dbReference type="SAM" id="MobiDB-lite"/>
    </source>
</evidence>
<name>A0ABQ9J0V7_9CUCU</name>
<reference evidence="2" key="1">
    <citation type="journal article" date="2023" name="Insect Mol. Biol.">
        <title>Genome sequencing provides insights into the evolution of gene families encoding plant cell wall-degrading enzymes in longhorned beetles.</title>
        <authorList>
            <person name="Shin N.R."/>
            <person name="Okamura Y."/>
            <person name="Kirsch R."/>
            <person name="Pauchet Y."/>
        </authorList>
    </citation>
    <scope>NUCLEOTIDE SEQUENCE</scope>
    <source>
        <strain evidence="2">MMC_N1</strain>
    </source>
</reference>
<feature type="region of interest" description="Disordered" evidence="1">
    <location>
        <begin position="270"/>
        <end position="349"/>
    </location>
</feature>
<organism evidence="2 3">
    <name type="scientific">Molorchus minor</name>
    <dbReference type="NCBI Taxonomy" id="1323400"/>
    <lineage>
        <taxon>Eukaryota</taxon>
        <taxon>Metazoa</taxon>
        <taxon>Ecdysozoa</taxon>
        <taxon>Arthropoda</taxon>
        <taxon>Hexapoda</taxon>
        <taxon>Insecta</taxon>
        <taxon>Pterygota</taxon>
        <taxon>Neoptera</taxon>
        <taxon>Endopterygota</taxon>
        <taxon>Coleoptera</taxon>
        <taxon>Polyphaga</taxon>
        <taxon>Cucujiformia</taxon>
        <taxon>Chrysomeloidea</taxon>
        <taxon>Cerambycidae</taxon>
        <taxon>Lamiinae</taxon>
        <taxon>Monochamini</taxon>
        <taxon>Molorchus</taxon>
    </lineage>
</organism>
<feature type="compositionally biased region" description="Basic and acidic residues" evidence="1">
    <location>
        <begin position="312"/>
        <end position="321"/>
    </location>
</feature>
<feature type="compositionally biased region" description="Acidic residues" evidence="1">
    <location>
        <begin position="143"/>
        <end position="155"/>
    </location>
</feature>
<evidence type="ECO:0000313" key="2">
    <source>
        <dbReference type="EMBL" id="KAJ8970828.1"/>
    </source>
</evidence>
<keyword evidence="3" id="KW-1185">Reference proteome</keyword>
<feature type="compositionally biased region" description="Basic and acidic residues" evidence="1">
    <location>
        <begin position="329"/>
        <end position="341"/>
    </location>
</feature>
<comment type="caution">
    <text evidence="2">The sequence shown here is derived from an EMBL/GenBank/DDBJ whole genome shotgun (WGS) entry which is preliminary data.</text>
</comment>
<evidence type="ECO:0000313" key="3">
    <source>
        <dbReference type="Proteomes" id="UP001162164"/>
    </source>
</evidence>
<dbReference type="EMBL" id="JAPWTJ010001567">
    <property type="protein sequence ID" value="KAJ8970828.1"/>
    <property type="molecule type" value="Genomic_DNA"/>
</dbReference>
<feature type="region of interest" description="Disordered" evidence="1">
    <location>
        <begin position="1"/>
        <end position="96"/>
    </location>
</feature>
<feature type="compositionally biased region" description="Basic and acidic residues" evidence="1">
    <location>
        <begin position="1"/>
        <end position="16"/>
    </location>
</feature>
<feature type="compositionally biased region" description="Basic and acidic residues" evidence="1">
    <location>
        <begin position="24"/>
        <end position="42"/>
    </location>
</feature>
<accession>A0ABQ9J0V7</accession>